<dbReference type="InterPro" id="IPR005299">
    <property type="entry name" value="MeTrfase_7"/>
</dbReference>
<name>A0A8R7U094_TRIUA</name>
<dbReference type="PANTHER" id="PTHR31009">
    <property type="entry name" value="S-ADENOSYL-L-METHIONINE:CARBOXYL METHYLTRANSFERASE FAMILY PROTEIN"/>
    <property type="match status" value="1"/>
</dbReference>
<dbReference type="GO" id="GO:0046872">
    <property type="term" value="F:metal ion binding"/>
    <property type="evidence" value="ECO:0007669"/>
    <property type="project" value="UniProtKB-KW"/>
</dbReference>
<evidence type="ECO:0000256" key="2">
    <source>
        <dbReference type="ARBA" id="ARBA00022842"/>
    </source>
</evidence>
<dbReference type="Gene3D" id="3.40.50.150">
    <property type="entry name" value="Vaccinia Virus protein VP39"/>
    <property type="match status" value="1"/>
</dbReference>
<dbReference type="Gramene" id="TuG1812G0300005029.01.T01">
    <property type="protein sequence ID" value="TuG1812G0300005029.01.T01"/>
    <property type="gene ID" value="TuG1812G0300005029.01"/>
</dbReference>
<dbReference type="AlphaFoldDB" id="A0A8R7U094"/>
<proteinExistence type="predicted"/>
<evidence type="ECO:0000256" key="1">
    <source>
        <dbReference type="ARBA" id="ARBA00022723"/>
    </source>
</evidence>
<dbReference type="InterPro" id="IPR029063">
    <property type="entry name" value="SAM-dependent_MTases_sf"/>
</dbReference>
<evidence type="ECO:0000313" key="3">
    <source>
        <dbReference type="EnsemblPlants" id="TuG1812G0300005029.01.T01"/>
    </source>
</evidence>
<dbReference type="EnsemblPlants" id="TuG1812G0300005029.01.T01">
    <property type="protein sequence ID" value="TuG1812G0300005029.01.T01"/>
    <property type="gene ID" value="TuG1812G0300005029.01"/>
</dbReference>
<dbReference type="Proteomes" id="UP000015106">
    <property type="component" value="Chromosome 3"/>
</dbReference>
<dbReference type="SUPFAM" id="SSF53335">
    <property type="entry name" value="S-adenosyl-L-methionine-dependent methyltransferases"/>
    <property type="match status" value="1"/>
</dbReference>
<dbReference type="GO" id="GO:0008168">
    <property type="term" value="F:methyltransferase activity"/>
    <property type="evidence" value="ECO:0007669"/>
    <property type="project" value="InterPro"/>
</dbReference>
<reference evidence="3" key="2">
    <citation type="submission" date="2018-03" db="EMBL/GenBank/DDBJ databases">
        <title>The Triticum urartu genome reveals the dynamic nature of wheat genome evolution.</title>
        <authorList>
            <person name="Ling H."/>
            <person name="Ma B."/>
            <person name="Shi X."/>
            <person name="Liu H."/>
            <person name="Dong L."/>
            <person name="Sun H."/>
            <person name="Cao Y."/>
            <person name="Gao Q."/>
            <person name="Zheng S."/>
            <person name="Li Y."/>
            <person name="Yu Y."/>
            <person name="Du H."/>
            <person name="Qi M."/>
            <person name="Li Y."/>
            <person name="Yu H."/>
            <person name="Cui Y."/>
            <person name="Wang N."/>
            <person name="Chen C."/>
            <person name="Wu H."/>
            <person name="Zhao Y."/>
            <person name="Zhang J."/>
            <person name="Li Y."/>
            <person name="Zhou W."/>
            <person name="Zhang B."/>
            <person name="Hu W."/>
            <person name="Eijk M."/>
            <person name="Tang J."/>
            <person name="Witsenboer H."/>
            <person name="Zhao S."/>
            <person name="Li Z."/>
            <person name="Zhang A."/>
            <person name="Wang D."/>
            <person name="Liang C."/>
        </authorList>
    </citation>
    <scope>NUCLEOTIDE SEQUENCE [LARGE SCALE GENOMIC DNA]</scope>
    <source>
        <strain evidence="3">cv. G1812</strain>
    </source>
</reference>
<sequence>MKPLVEVAIVDVCRNTRTLPCRKMVIADLGCSSGPNAVALVSIALETTRNHFLQLQHPPPEVSLLLNDLPYNDFNVVVKSLVVLRQINEPIVVAGVVPGSFYERLFPSGSVHLFCSSNSLHWLSKAPEDLRIKQIPAYDIDENVRHERLPVVAGAYTRQFRKDFTLFLKLRGKELVPDSRMVVSLAGRRSDELVTEITHVWGTTAQILGVMASEVNARL</sequence>
<dbReference type="Pfam" id="PF03492">
    <property type="entry name" value="Methyltransf_7"/>
    <property type="match status" value="1"/>
</dbReference>
<accession>A0A8R7U094</accession>
<reference evidence="4" key="1">
    <citation type="journal article" date="2013" name="Nature">
        <title>Draft genome of the wheat A-genome progenitor Triticum urartu.</title>
        <authorList>
            <person name="Ling H.Q."/>
            <person name="Zhao S."/>
            <person name="Liu D."/>
            <person name="Wang J."/>
            <person name="Sun H."/>
            <person name="Zhang C."/>
            <person name="Fan H."/>
            <person name="Li D."/>
            <person name="Dong L."/>
            <person name="Tao Y."/>
            <person name="Gao C."/>
            <person name="Wu H."/>
            <person name="Li Y."/>
            <person name="Cui Y."/>
            <person name="Guo X."/>
            <person name="Zheng S."/>
            <person name="Wang B."/>
            <person name="Yu K."/>
            <person name="Liang Q."/>
            <person name="Yang W."/>
            <person name="Lou X."/>
            <person name="Chen J."/>
            <person name="Feng M."/>
            <person name="Jian J."/>
            <person name="Zhang X."/>
            <person name="Luo G."/>
            <person name="Jiang Y."/>
            <person name="Liu J."/>
            <person name="Wang Z."/>
            <person name="Sha Y."/>
            <person name="Zhang B."/>
            <person name="Wu H."/>
            <person name="Tang D."/>
            <person name="Shen Q."/>
            <person name="Xue P."/>
            <person name="Zou S."/>
            <person name="Wang X."/>
            <person name="Liu X."/>
            <person name="Wang F."/>
            <person name="Yang Y."/>
            <person name="An X."/>
            <person name="Dong Z."/>
            <person name="Zhang K."/>
            <person name="Zhang X."/>
            <person name="Luo M.C."/>
            <person name="Dvorak J."/>
            <person name="Tong Y."/>
            <person name="Wang J."/>
            <person name="Yang H."/>
            <person name="Li Z."/>
            <person name="Wang D."/>
            <person name="Zhang A."/>
            <person name="Wang J."/>
        </authorList>
    </citation>
    <scope>NUCLEOTIDE SEQUENCE</scope>
    <source>
        <strain evidence="4">cv. G1812</strain>
    </source>
</reference>
<evidence type="ECO:0000313" key="4">
    <source>
        <dbReference type="Proteomes" id="UP000015106"/>
    </source>
</evidence>
<keyword evidence="1" id="KW-0479">Metal-binding</keyword>
<keyword evidence="2" id="KW-0460">Magnesium</keyword>
<evidence type="ECO:0008006" key="5">
    <source>
        <dbReference type="Google" id="ProtNLM"/>
    </source>
</evidence>
<organism evidence="3 4">
    <name type="scientific">Triticum urartu</name>
    <name type="common">Red wild einkorn</name>
    <name type="synonym">Crithodium urartu</name>
    <dbReference type="NCBI Taxonomy" id="4572"/>
    <lineage>
        <taxon>Eukaryota</taxon>
        <taxon>Viridiplantae</taxon>
        <taxon>Streptophyta</taxon>
        <taxon>Embryophyta</taxon>
        <taxon>Tracheophyta</taxon>
        <taxon>Spermatophyta</taxon>
        <taxon>Magnoliopsida</taxon>
        <taxon>Liliopsida</taxon>
        <taxon>Poales</taxon>
        <taxon>Poaceae</taxon>
        <taxon>BOP clade</taxon>
        <taxon>Pooideae</taxon>
        <taxon>Triticodae</taxon>
        <taxon>Triticeae</taxon>
        <taxon>Triticinae</taxon>
        <taxon>Triticum</taxon>
    </lineage>
</organism>
<keyword evidence="4" id="KW-1185">Reference proteome</keyword>
<dbReference type="Gene3D" id="1.10.1200.270">
    <property type="entry name" value="Methyltransferase, alpha-helical capping domain"/>
    <property type="match status" value="1"/>
</dbReference>
<protein>
    <recommendedName>
        <fullName evidence="5">Salicylate O-methyltransferase</fullName>
    </recommendedName>
</protein>
<dbReference type="InterPro" id="IPR042086">
    <property type="entry name" value="MeTrfase_capping"/>
</dbReference>
<reference evidence="3" key="3">
    <citation type="submission" date="2022-06" db="UniProtKB">
        <authorList>
            <consortium name="EnsemblPlants"/>
        </authorList>
    </citation>
    <scope>IDENTIFICATION</scope>
</reference>